<dbReference type="PANTHER" id="PTHR43818">
    <property type="entry name" value="BCDNA.GH03377"/>
    <property type="match status" value="1"/>
</dbReference>
<dbReference type="EMBL" id="CP109491">
    <property type="protein sequence ID" value="WUX41958.1"/>
    <property type="molecule type" value="Genomic_DNA"/>
</dbReference>
<evidence type="ECO:0000259" key="2">
    <source>
        <dbReference type="Pfam" id="PF01408"/>
    </source>
</evidence>
<dbReference type="InterPro" id="IPR050463">
    <property type="entry name" value="Gfo/Idh/MocA_oxidrdct_glycsds"/>
</dbReference>
<proteinExistence type="predicted"/>
<feature type="domain" description="Gfo/Idh/MocA-like oxidoreductase N-terminal" evidence="2">
    <location>
        <begin position="25"/>
        <end position="149"/>
    </location>
</feature>
<sequence length="409" mass="42993">MPVVPAAPVTVPAHVPVPVPVPVPVVLAGARGHGRWHLANVRRLQHQGRVRLAGICELEPLTAGELAASGFGPGESPEQSADFGALLDLTGARAAIICTPIQTHTELALAAAARGVHLLLEKPPAAGWADYARMAEGVERAGIACQVGFQSFGSHALPAIRELVTSGAIGNVTGIGAAGAWVRDDAYFRRAPWAGRRRIGTTDVVDGVLTNPLAHAVATALELACRGRAEEVVSIETELFRAHAIEADDTSSVRITTAGGPRVTVAVTLCAERPGEPYVIVHGEKGRITFWYKQDRVLVQRAGRGPEETVHGRTDLLENLLDHLEHGTPLLVPPASTGAFMRVVEAVRTAPEPAPLPERAWETRYDGPDGGARRVVPGIDSLVAAGAESLGLFSELGAPWARVDEAAAS</sequence>
<reference evidence="4" key="1">
    <citation type="submission" date="2022-10" db="EMBL/GenBank/DDBJ databases">
        <title>The complete genomes of actinobacterial strains from the NBC collection.</title>
        <authorList>
            <person name="Joergensen T.S."/>
            <person name="Alvarez Arevalo M."/>
            <person name="Sterndorff E.B."/>
            <person name="Faurdal D."/>
            <person name="Vuksanovic O."/>
            <person name="Mourched A.-S."/>
            <person name="Charusanti P."/>
            <person name="Shaw S."/>
            <person name="Blin K."/>
            <person name="Weber T."/>
        </authorList>
    </citation>
    <scope>NUCLEOTIDE SEQUENCE</scope>
    <source>
        <strain evidence="4">NBC_01436</strain>
    </source>
</reference>
<evidence type="ECO:0000313" key="5">
    <source>
        <dbReference type="Proteomes" id="UP001431926"/>
    </source>
</evidence>
<dbReference type="Pfam" id="PF01408">
    <property type="entry name" value="GFO_IDH_MocA"/>
    <property type="match status" value="1"/>
</dbReference>
<feature type="domain" description="GFO/IDH/MocA-like oxidoreductase" evidence="3">
    <location>
        <begin position="159"/>
        <end position="288"/>
    </location>
</feature>
<evidence type="ECO:0000256" key="1">
    <source>
        <dbReference type="ARBA" id="ARBA00023002"/>
    </source>
</evidence>
<dbReference type="PANTHER" id="PTHR43818:SF11">
    <property type="entry name" value="BCDNA.GH03377"/>
    <property type="match status" value="1"/>
</dbReference>
<evidence type="ECO:0000259" key="3">
    <source>
        <dbReference type="Pfam" id="PF22725"/>
    </source>
</evidence>
<name>A0ABZ1ZWZ7_STRAQ</name>
<keyword evidence="1" id="KW-0560">Oxidoreductase</keyword>
<dbReference type="RefSeq" id="WP_329360016.1">
    <property type="nucleotide sequence ID" value="NZ_CP109490.1"/>
</dbReference>
<dbReference type="Gene3D" id="3.30.360.10">
    <property type="entry name" value="Dihydrodipicolinate Reductase, domain 2"/>
    <property type="match status" value="1"/>
</dbReference>
<dbReference type="Pfam" id="PF22725">
    <property type="entry name" value="GFO_IDH_MocA_C3"/>
    <property type="match status" value="1"/>
</dbReference>
<dbReference type="SUPFAM" id="SSF51735">
    <property type="entry name" value="NAD(P)-binding Rossmann-fold domains"/>
    <property type="match status" value="1"/>
</dbReference>
<dbReference type="InterPro" id="IPR000683">
    <property type="entry name" value="Gfo/Idh/MocA-like_OxRdtase_N"/>
</dbReference>
<protein>
    <submittedName>
        <fullName evidence="4">Gfo/Idh/MocA family oxidoreductase</fullName>
    </submittedName>
</protein>
<organism evidence="4 5">
    <name type="scientific">Streptomyces anulatus</name>
    <name type="common">Streptomyces chrysomallus</name>
    <dbReference type="NCBI Taxonomy" id="1892"/>
    <lineage>
        <taxon>Bacteria</taxon>
        <taxon>Bacillati</taxon>
        <taxon>Actinomycetota</taxon>
        <taxon>Actinomycetes</taxon>
        <taxon>Kitasatosporales</taxon>
        <taxon>Streptomycetaceae</taxon>
        <taxon>Streptomyces</taxon>
    </lineage>
</organism>
<dbReference type="Proteomes" id="UP001431926">
    <property type="component" value="Chromosome"/>
</dbReference>
<keyword evidence="5" id="KW-1185">Reference proteome</keyword>
<dbReference type="InterPro" id="IPR036291">
    <property type="entry name" value="NAD(P)-bd_dom_sf"/>
</dbReference>
<dbReference type="SUPFAM" id="SSF55347">
    <property type="entry name" value="Glyceraldehyde-3-phosphate dehydrogenase-like, C-terminal domain"/>
    <property type="match status" value="1"/>
</dbReference>
<dbReference type="InterPro" id="IPR055170">
    <property type="entry name" value="GFO_IDH_MocA-like_dom"/>
</dbReference>
<gene>
    <name evidence="4" type="ORF">OG367_00380</name>
</gene>
<accession>A0ABZ1ZWZ7</accession>
<dbReference type="Gene3D" id="3.40.50.720">
    <property type="entry name" value="NAD(P)-binding Rossmann-like Domain"/>
    <property type="match status" value="1"/>
</dbReference>
<evidence type="ECO:0000313" key="4">
    <source>
        <dbReference type="EMBL" id="WUX41958.1"/>
    </source>
</evidence>